<gene>
    <name evidence="2" type="ORF">F0T03_06310</name>
</gene>
<dbReference type="SUPFAM" id="SSF47598">
    <property type="entry name" value="Ribbon-helix-helix"/>
    <property type="match status" value="1"/>
</dbReference>
<sequence>MKQTLSVKIAPEMKDRLAQLALTKDRSIHWLLTQAITRYIEQEERQESIKAASLDAWVSFQMTGVGVPSKDVCDWLSDLAQGKYRNPPLCDDK</sequence>
<dbReference type="Pfam" id="PF01402">
    <property type="entry name" value="RHH_1"/>
    <property type="match status" value="1"/>
</dbReference>
<dbReference type="RefSeq" id="WP_159677471.1">
    <property type="nucleotide sequence ID" value="NZ_CP043727.1"/>
</dbReference>
<dbReference type="GO" id="GO:0043565">
    <property type="term" value="F:sequence-specific DNA binding"/>
    <property type="evidence" value="ECO:0007669"/>
    <property type="project" value="UniProtKB-ARBA"/>
</dbReference>
<dbReference type="CDD" id="cd22233">
    <property type="entry name" value="RHH_CopAso-like"/>
    <property type="match status" value="1"/>
</dbReference>
<name>A0A857EWN0_9GAMM</name>
<feature type="domain" description="Ribbon-helix-helix protein CopG" evidence="1">
    <location>
        <begin position="5"/>
        <end position="43"/>
    </location>
</feature>
<evidence type="ECO:0000313" key="2">
    <source>
        <dbReference type="EMBL" id="QHB31817.1"/>
    </source>
</evidence>
<dbReference type="Proteomes" id="UP000464402">
    <property type="component" value="Chromosome"/>
</dbReference>
<dbReference type="InterPro" id="IPR010985">
    <property type="entry name" value="Ribbon_hlx_hlx"/>
</dbReference>
<dbReference type="InterPro" id="IPR002145">
    <property type="entry name" value="CopG"/>
</dbReference>
<evidence type="ECO:0000313" key="3">
    <source>
        <dbReference type="Proteomes" id="UP000464402"/>
    </source>
</evidence>
<dbReference type="InterPro" id="IPR013321">
    <property type="entry name" value="Arc_rbn_hlx_hlx"/>
</dbReference>
<protein>
    <submittedName>
        <fullName evidence="2">Ribbon-helix-helix protein, CopG family</fullName>
    </submittedName>
</protein>
<organism evidence="2 3">
    <name type="scientific">Yersinia canariae</name>
    <dbReference type="NCBI Taxonomy" id="2607663"/>
    <lineage>
        <taxon>Bacteria</taxon>
        <taxon>Pseudomonadati</taxon>
        <taxon>Pseudomonadota</taxon>
        <taxon>Gammaproteobacteria</taxon>
        <taxon>Enterobacterales</taxon>
        <taxon>Yersiniaceae</taxon>
        <taxon>Yersinia</taxon>
    </lineage>
</organism>
<dbReference type="Gene3D" id="1.10.1220.10">
    <property type="entry name" value="Met repressor-like"/>
    <property type="match status" value="1"/>
</dbReference>
<dbReference type="KEGG" id="yca:F0T03_06310"/>
<evidence type="ECO:0000259" key="1">
    <source>
        <dbReference type="Pfam" id="PF01402"/>
    </source>
</evidence>
<keyword evidence="3" id="KW-1185">Reference proteome</keyword>
<proteinExistence type="predicted"/>
<dbReference type="AlphaFoldDB" id="A0A857EWN0"/>
<dbReference type="GO" id="GO:0006355">
    <property type="term" value="P:regulation of DNA-templated transcription"/>
    <property type="evidence" value="ECO:0007669"/>
    <property type="project" value="InterPro"/>
</dbReference>
<reference evidence="3" key="1">
    <citation type="submission" date="2019-09" db="EMBL/GenBank/DDBJ databases">
        <title>Yersinia canariae sp. nov., isolated from a human yersiniosis case.</title>
        <authorList>
            <person name="Nguyen S.V."/>
            <person name="Greig D."/>
            <person name="Hurley D."/>
            <person name="Cao Y."/>
            <person name="McCabe E."/>
            <person name="Mitchell M."/>
            <person name="Jenkins C."/>
            <person name="Fanning S."/>
        </authorList>
    </citation>
    <scope>NUCLEOTIDE SEQUENCE [LARGE SCALE GENOMIC DNA]</scope>
    <source>
        <strain evidence="3">NCTC 14382</strain>
    </source>
</reference>
<dbReference type="EMBL" id="CP043727">
    <property type="protein sequence ID" value="QHB31817.1"/>
    <property type="molecule type" value="Genomic_DNA"/>
</dbReference>
<accession>A0A857EWN0</accession>